<proteinExistence type="predicted"/>
<feature type="signal peptide" evidence="1">
    <location>
        <begin position="1"/>
        <end position="28"/>
    </location>
</feature>
<gene>
    <name evidence="2" type="ORF">C7448_104125</name>
</gene>
<dbReference type="RefSeq" id="WP_115901111.1">
    <property type="nucleotide sequence ID" value="NZ_QUNS01000004.1"/>
</dbReference>
<dbReference type="PROSITE" id="PS51257">
    <property type="entry name" value="PROKAR_LIPOPROTEIN"/>
    <property type="match status" value="1"/>
</dbReference>
<dbReference type="OrthoDB" id="1404180at2"/>
<dbReference type="Proteomes" id="UP000256884">
    <property type="component" value="Unassembled WGS sequence"/>
</dbReference>
<evidence type="ECO:0000313" key="3">
    <source>
        <dbReference type="Proteomes" id="UP000256884"/>
    </source>
</evidence>
<evidence type="ECO:0000313" key="2">
    <source>
        <dbReference type="EMBL" id="REH50513.1"/>
    </source>
</evidence>
<dbReference type="EMBL" id="QUNS01000004">
    <property type="protein sequence ID" value="REH50513.1"/>
    <property type="molecule type" value="Genomic_DNA"/>
</dbReference>
<reference evidence="2 3" key="1">
    <citation type="submission" date="2018-08" db="EMBL/GenBank/DDBJ databases">
        <title>Genomic Encyclopedia of Type Strains, Phase IV (KMG-IV): sequencing the most valuable type-strain genomes for metagenomic binning, comparative biology and taxonomic classification.</title>
        <authorList>
            <person name="Goeker M."/>
        </authorList>
    </citation>
    <scope>NUCLEOTIDE SEQUENCE [LARGE SCALE GENOMIC DNA]</scope>
    <source>
        <strain evidence="2 3">DSM 18841</strain>
    </source>
</reference>
<name>A0A3E0HVG6_9FLAO</name>
<feature type="chain" id="PRO_5017665657" evidence="1">
    <location>
        <begin position="29"/>
        <end position="406"/>
    </location>
</feature>
<protein>
    <submittedName>
        <fullName evidence="2">Uncharacterized protein DUF4374</fullName>
    </submittedName>
</protein>
<accession>A0A3E0HVG6</accession>
<dbReference type="AlphaFoldDB" id="A0A3E0HVG6"/>
<keyword evidence="1" id="KW-0732">Signal</keyword>
<sequence>MKTQFLKKISLVSLYTFVLVFTFIGCSSDDNSPVDGTDPVTINFGITTVSGAFPNQTSYIQGESNLEFSTIGNDKALELTGNTRTVSYNKELYALPFGAPATLAKYSFNEEGNTVEDQRIVVPGANTFSALYFESKEVAYASVAGGISKLIVFNPTTMRITDEVTLTLIKEEFPEATRTYYTDMIERDGKLFMGVHYEKNFTPLNDWAYVAVIDLKEKKVEKIISDKRTGMVFGGHAANAGMIKTTNGDIYVQGLGTTMSSGTSPSGLLRIPNGETSFDPDYFMNMQEVTGNVCYGIYHTPNGRSFTARVEEVSDFYEYQTGQPQFKYFEINVQKKSSLGAVPGLPTTYGSRSMIILPYKDQKLLFTTATNDENAVFSFDTSSNTSSKMFTSTGGYISGIEDFNNK</sequence>
<keyword evidence="3" id="KW-1185">Reference proteome</keyword>
<evidence type="ECO:0000256" key="1">
    <source>
        <dbReference type="SAM" id="SignalP"/>
    </source>
</evidence>
<comment type="caution">
    <text evidence="2">The sequence shown here is derived from an EMBL/GenBank/DDBJ whole genome shotgun (WGS) entry which is preliminary data.</text>
</comment>
<organism evidence="2 3">
    <name type="scientific">Tenacibaculum gallaicum</name>
    <dbReference type="NCBI Taxonomy" id="561505"/>
    <lineage>
        <taxon>Bacteria</taxon>
        <taxon>Pseudomonadati</taxon>
        <taxon>Bacteroidota</taxon>
        <taxon>Flavobacteriia</taxon>
        <taxon>Flavobacteriales</taxon>
        <taxon>Flavobacteriaceae</taxon>
        <taxon>Tenacibaculum</taxon>
    </lineage>
</organism>